<dbReference type="PANTHER" id="PTHR35446">
    <property type="entry name" value="SI:CH211-175M2.5"/>
    <property type="match status" value="1"/>
</dbReference>
<proteinExistence type="predicted"/>
<dbReference type="NCBIfam" id="TIGR00778">
    <property type="entry name" value="ahpD_dom"/>
    <property type="match status" value="1"/>
</dbReference>
<protein>
    <submittedName>
        <fullName evidence="2">AhpD family alkylhydroperoxidase</fullName>
    </submittedName>
</protein>
<sequence>MAFRLTVAQDAPALYAAMHAVTKAIRSSGLPAGLIHLVDLRVSQINGCTYCIDLHGKEARHAGEPEARIAALADWQRSDLFLPEERAAFDWAEVLTRSRQDRIDDAHRELTLHFDEAQVAALTVAVAQINAWNRVGIAQHVGTVPAASAA</sequence>
<dbReference type="EMBL" id="JAUSVU010000017">
    <property type="protein sequence ID" value="MDQ0535304.1"/>
    <property type="molecule type" value="Genomic_DNA"/>
</dbReference>
<organism evidence="2 3">
    <name type="scientific">Azospirillum picis</name>
    <dbReference type="NCBI Taxonomy" id="488438"/>
    <lineage>
        <taxon>Bacteria</taxon>
        <taxon>Pseudomonadati</taxon>
        <taxon>Pseudomonadota</taxon>
        <taxon>Alphaproteobacteria</taxon>
        <taxon>Rhodospirillales</taxon>
        <taxon>Azospirillaceae</taxon>
        <taxon>Azospirillum</taxon>
    </lineage>
</organism>
<keyword evidence="3" id="KW-1185">Reference proteome</keyword>
<dbReference type="SUPFAM" id="SSF69118">
    <property type="entry name" value="AhpD-like"/>
    <property type="match status" value="1"/>
</dbReference>
<dbReference type="PANTHER" id="PTHR35446:SF2">
    <property type="entry name" value="CARBOXYMUCONOLACTONE DECARBOXYLASE-LIKE DOMAIN-CONTAINING PROTEIN"/>
    <property type="match status" value="1"/>
</dbReference>
<dbReference type="InterPro" id="IPR003779">
    <property type="entry name" value="CMD-like"/>
</dbReference>
<evidence type="ECO:0000259" key="1">
    <source>
        <dbReference type="Pfam" id="PF02627"/>
    </source>
</evidence>
<accession>A0ABU0MQ16</accession>
<dbReference type="InterPro" id="IPR004675">
    <property type="entry name" value="AhpD_core"/>
</dbReference>
<reference evidence="2 3" key="1">
    <citation type="submission" date="2023-07" db="EMBL/GenBank/DDBJ databases">
        <title>Genomic Encyclopedia of Type Strains, Phase IV (KMG-IV): sequencing the most valuable type-strain genomes for metagenomic binning, comparative biology and taxonomic classification.</title>
        <authorList>
            <person name="Goeker M."/>
        </authorList>
    </citation>
    <scope>NUCLEOTIDE SEQUENCE [LARGE SCALE GENOMIC DNA]</scope>
    <source>
        <strain evidence="2 3">DSM 19922</strain>
    </source>
</reference>
<feature type="domain" description="Carboxymuconolactone decarboxylase-like" evidence="1">
    <location>
        <begin position="12"/>
        <end position="93"/>
    </location>
</feature>
<dbReference type="RefSeq" id="WP_209985694.1">
    <property type="nucleotide sequence ID" value="NZ_JAGINO010000017.1"/>
</dbReference>
<evidence type="ECO:0000313" key="3">
    <source>
        <dbReference type="Proteomes" id="UP001244552"/>
    </source>
</evidence>
<evidence type="ECO:0000313" key="2">
    <source>
        <dbReference type="EMBL" id="MDQ0535304.1"/>
    </source>
</evidence>
<comment type="caution">
    <text evidence="2">The sequence shown here is derived from an EMBL/GenBank/DDBJ whole genome shotgun (WGS) entry which is preliminary data.</text>
</comment>
<dbReference type="Proteomes" id="UP001244552">
    <property type="component" value="Unassembled WGS sequence"/>
</dbReference>
<dbReference type="Pfam" id="PF02627">
    <property type="entry name" value="CMD"/>
    <property type="match status" value="1"/>
</dbReference>
<gene>
    <name evidence="2" type="ORF">QO018_004182</name>
</gene>
<dbReference type="InterPro" id="IPR029032">
    <property type="entry name" value="AhpD-like"/>
</dbReference>
<name>A0ABU0MQ16_9PROT</name>
<dbReference type="Gene3D" id="1.20.1290.10">
    <property type="entry name" value="AhpD-like"/>
    <property type="match status" value="1"/>
</dbReference>